<evidence type="ECO:0000259" key="8">
    <source>
        <dbReference type="PROSITE" id="PS50835"/>
    </source>
</evidence>
<feature type="domain" description="Ig-like" evidence="8">
    <location>
        <begin position="236"/>
        <end position="325"/>
    </location>
</feature>
<gene>
    <name evidence="9" type="ORF">chiPu_0016424</name>
</gene>
<reference evidence="9 10" key="1">
    <citation type="journal article" date="2018" name="Nat. Ecol. Evol.">
        <title>Shark genomes provide insights into elasmobranch evolution and the origin of vertebrates.</title>
        <authorList>
            <person name="Hara Y"/>
            <person name="Yamaguchi K"/>
            <person name="Onimaru K"/>
            <person name="Kadota M"/>
            <person name="Koyanagi M"/>
            <person name="Keeley SD"/>
            <person name="Tatsumi K"/>
            <person name="Tanaka K"/>
            <person name="Motone F"/>
            <person name="Kageyama Y"/>
            <person name="Nozu R"/>
            <person name="Adachi N"/>
            <person name="Nishimura O"/>
            <person name="Nakagawa R"/>
            <person name="Tanegashima C"/>
            <person name="Kiyatake I"/>
            <person name="Matsumoto R"/>
            <person name="Murakumo K"/>
            <person name="Nishida K"/>
            <person name="Terakita A"/>
            <person name="Kuratani S"/>
            <person name="Sato K"/>
            <person name="Hyodo S Kuraku.S."/>
        </authorList>
    </citation>
    <scope>NUCLEOTIDE SEQUENCE [LARGE SCALE GENOMIC DNA]</scope>
</reference>
<sequence>MNRTSSSNELWLEIPHITYRETGDYQCVAENEHGAVEGSITIAVEYSPRNLSITSLAVIKDSSISVIEGNSAVIICSVESFPASNLMWRHLNVIMNRTSSNNELWLEIPHITYRATGNYQCVAENEHGAVEGSVTITVEYSPRNLSITSLAVIKDSSIRVIEGNSAVIICSVESFPTSNLTWRYLNVTMNRTSSNNELWLEIPHITYRETGDYQCVAENEHGAVEGSITITVEYSPRNLSITSLAAIKDSSISVIEGNSAVIICSVVSFPASNLMWRHLNVTVNRTSSSNELWLKIPHITYRETGDYQCVAENEHGAVEGSITITVQYSPRNLSITSLAAIKDSSISVIEGNSAVIICSVVSFPASNLMWRHLNVTVNRTSSSNEVWLEIPHITHRETGDYQCVAENEHGAVEGSITITVEYPPRNLTITSLGVINDSSINIIEGNSAVIICSVESFPASNLTWRHLNVTVNRTHSNNELWLEIPHITYRATGDYQCVAENEHGAVEGYITITVEYPPRETTVSISGASAGIREGHNVTLICSSQSVPPILHYTWFRMEGNTSTQLNTSSQILSFAPVTRGNDAGFYCTVTNPLGNSSSNMTHLNVEYGPEISWESECAQRAEGITCACVANSNPPGDLTWHLPHANLSGNQTHGGFVSQQLRVGHLVMGSLILKGDRDEQKVMASCSIRNPHGAATHNMYLWVRDRGSSKWTVGLVVIGIMLTVFLAGILIMLSVKKRKTATEETASKTSDIVLTDRRVSVKHQGSPDMKVTDPQDTIREGETPSPQDVFDSPVGGDAGHENPNRTEDLLYANINFSKLPKGDGTVHRGEDTEYAKIRFQPN</sequence>
<keyword evidence="5" id="KW-0393">Immunoglobulin domain</keyword>
<dbReference type="Pfam" id="PF13927">
    <property type="entry name" value="Ig_3"/>
    <property type="match status" value="6"/>
</dbReference>
<dbReference type="GO" id="GO:0005886">
    <property type="term" value="C:plasma membrane"/>
    <property type="evidence" value="ECO:0007669"/>
    <property type="project" value="TreeGrafter"/>
</dbReference>
<dbReference type="EMBL" id="BEZZ01001078">
    <property type="protein sequence ID" value="GCC37914.1"/>
    <property type="molecule type" value="Genomic_DNA"/>
</dbReference>
<evidence type="ECO:0000256" key="7">
    <source>
        <dbReference type="SAM" id="Phobius"/>
    </source>
</evidence>
<feature type="domain" description="Ig-like" evidence="8">
    <location>
        <begin position="518"/>
        <end position="607"/>
    </location>
</feature>
<keyword evidence="10" id="KW-1185">Reference proteome</keyword>
<dbReference type="InterPro" id="IPR036179">
    <property type="entry name" value="Ig-like_dom_sf"/>
</dbReference>
<dbReference type="InterPro" id="IPR007110">
    <property type="entry name" value="Ig-like_dom"/>
</dbReference>
<accession>A0A401T5P5</accession>
<dbReference type="InterPro" id="IPR003598">
    <property type="entry name" value="Ig_sub2"/>
</dbReference>
<dbReference type="AlphaFoldDB" id="A0A401T5P5"/>
<evidence type="ECO:0000256" key="4">
    <source>
        <dbReference type="ARBA" id="ARBA00023180"/>
    </source>
</evidence>
<dbReference type="Gene3D" id="2.60.40.10">
    <property type="entry name" value="Immunoglobulins"/>
    <property type="match status" value="8"/>
</dbReference>
<keyword evidence="4" id="KW-0325">Glycoprotein</keyword>
<evidence type="ECO:0000313" key="9">
    <source>
        <dbReference type="EMBL" id="GCC37914.1"/>
    </source>
</evidence>
<dbReference type="SMART" id="SM00409">
    <property type="entry name" value="IG"/>
    <property type="match status" value="6"/>
</dbReference>
<comment type="subcellular location">
    <subcellularLocation>
        <location evidence="1">Membrane</location>
        <topology evidence="1">Single-pass type I membrane protein</topology>
    </subcellularLocation>
</comment>
<dbReference type="Proteomes" id="UP000287033">
    <property type="component" value="Unassembled WGS sequence"/>
</dbReference>
<feature type="compositionally biased region" description="Basic and acidic residues" evidence="6">
    <location>
        <begin position="822"/>
        <end position="837"/>
    </location>
</feature>
<dbReference type="GO" id="GO:0098609">
    <property type="term" value="P:cell-cell adhesion"/>
    <property type="evidence" value="ECO:0007669"/>
    <property type="project" value="TreeGrafter"/>
</dbReference>
<evidence type="ECO:0000256" key="3">
    <source>
        <dbReference type="ARBA" id="ARBA00023157"/>
    </source>
</evidence>
<dbReference type="PROSITE" id="PS50835">
    <property type="entry name" value="IG_LIKE"/>
    <property type="match status" value="6"/>
</dbReference>
<evidence type="ECO:0000256" key="1">
    <source>
        <dbReference type="ARBA" id="ARBA00004479"/>
    </source>
</evidence>
<dbReference type="GO" id="GO:0050839">
    <property type="term" value="F:cell adhesion molecule binding"/>
    <property type="evidence" value="ECO:0007669"/>
    <property type="project" value="TreeGrafter"/>
</dbReference>
<feature type="region of interest" description="Disordered" evidence="6">
    <location>
        <begin position="762"/>
        <end position="807"/>
    </location>
</feature>
<feature type="compositionally biased region" description="Basic and acidic residues" evidence="6">
    <location>
        <begin position="771"/>
        <end position="783"/>
    </location>
</feature>
<feature type="domain" description="Ig-like" evidence="8">
    <location>
        <begin position="142"/>
        <end position="231"/>
    </location>
</feature>
<evidence type="ECO:0000256" key="2">
    <source>
        <dbReference type="ARBA" id="ARBA00023136"/>
    </source>
</evidence>
<comment type="caution">
    <text evidence="9">The sequence shown here is derived from an EMBL/GenBank/DDBJ whole genome shotgun (WGS) entry which is preliminary data.</text>
</comment>
<dbReference type="SUPFAM" id="SSF48726">
    <property type="entry name" value="Immunoglobulin"/>
    <property type="match status" value="7"/>
</dbReference>
<feature type="transmembrane region" description="Helical" evidence="7">
    <location>
        <begin position="712"/>
        <end position="734"/>
    </location>
</feature>
<dbReference type="InterPro" id="IPR013783">
    <property type="entry name" value="Ig-like_fold"/>
</dbReference>
<dbReference type="SMART" id="SM00408">
    <property type="entry name" value="IGc2"/>
    <property type="match status" value="6"/>
</dbReference>
<organism evidence="9 10">
    <name type="scientific">Chiloscyllium punctatum</name>
    <name type="common">Brownbanded bambooshark</name>
    <name type="synonym">Hemiscyllium punctatum</name>
    <dbReference type="NCBI Taxonomy" id="137246"/>
    <lineage>
        <taxon>Eukaryota</taxon>
        <taxon>Metazoa</taxon>
        <taxon>Chordata</taxon>
        <taxon>Craniata</taxon>
        <taxon>Vertebrata</taxon>
        <taxon>Chondrichthyes</taxon>
        <taxon>Elasmobranchii</taxon>
        <taxon>Galeomorphii</taxon>
        <taxon>Galeoidea</taxon>
        <taxon>Orectolobiformes</taxon>
        <taxon>Hemiscylliidae</taxon>
        <taxon>Chiloscyllium</taxon>
    </lineage>
</organism>
<evidence type="ECO:0000256" key="5">
    <source>
        <dbReference type="ARBA" id="ARBA00023319"/>
    </source>
</evidence>
<feature type="domain" description="Ig-like" evidence="8">
    <location>
        <begin position="330"/>
        <end position="419"/>
    </location>
</feature>
<dbReference type="STRING" id="137246.A0A401T5P5"/>
<feature type="region of interest" description="Disordered" evidence="6">
    <location>
        <begin position="822"/>
        <end position="843"/>
    </location>
</feature>
<dbReference type="OrthoDB" id="10039395at2759"/>
<dbReference type="PANTHER" id="PTHR11640">
    <property type="entry name" value="NEPHRIN"/>
    <property type="match status" value="1"/>
</dbReference>
<feature type="domain" description="Ig-like" evidence="8">
    <location>
        <begin position="48"/>
        <end position="137"/>
    </location>
</feature>
<dbReference type="OMA" id="EIPHITY"/>
<keyword evidence="2 7" id="KW-0472">Membrane</keyword>
<dbReference type="GO" id="GO:0005911">
    <property type="term" value="C:cell-cell junction"/>
    <property type="evidence" value="ECO:0007669"/>
    <property type="project" value="TreeGrafter"/>
</dbReference>
<dbReference type="InterPro" id="IPR003599">
    <property type="entry name" value="Ig_sub"/>
</dbReference>
<dbReference type="InterPro" id="IPR051275">
    <property type="entry name" value="Cell_adhesion_signaling"/>
</dbReference>
<feature type="domain" description="Ig-like" evidence="8">
    <location>
        <begin position="424"/>
        <end position="513"/>
    </location>
</feature>
<keyword evidence="7" id="KW-0812">Transmembrane</keyword>
<name>A0A401T5P5_CHIPU</name>
<protein>
    <recommendedName>
        <fullName evidence="8">Ig-like domain-containing protein</fullName>
    </recommendedName>
</protein>
<keyword evidence="7" id="KW-1133">Transmembrane helix</keyword>
<proteinExistence type="predicted"/>
<keyword evidence="3" id="KW-1015">Disulfide bond</keyword>
<evidence type="ECO:0000256" key="6">
    <source>
        <dbReference type="SAM" id="MobiDB-lite"/>
    </source>
</evidence>
<evidence type="ECO:0000313" key="10">
    <source>
        <dbReference type="Proteomes" id="UP000287033"/>
    </source>
</evidence>